<keyword evidence="5" id="KW-1133">Transmembrane helix</keyword>
<dbReference type="InterPro" id="IPR051496">
    <property type="entry name" value="H-rev107_PLA/AT"/>
</dbReference>
<evidence type="ECO:0000313" key="8">
    <source>
        <dbReference type="Proteomes" id="UP001634394"/>
    </source>
</evidence>
<keyword evidence="5" id="KW-0472">Membrane</keyword>
<protein>
    <recommendedName>
        <fullName evidence="6">LRAT domain-containing protein</fullName>
    </recommendedName>
</protein>
<name>A0ABD3WQ05_SINWO</name>
<dbReference type="EMBL" id="JBJQND010000006">
    <property type="protein sequence ID" value="KAL3874822.1"/>
    <property type="molecule type" value="Genomic_DNA"/>
</dbReference>
<dbReference type="Gene3D" id="3.90.1720.10">
    <property type="entry name" value="endopeptidase domain like (from Nostoc punctiforme)"/>
    <property type="match status" value="3"/>
</dbReference>
<evidence type="ECO:0000256" key="5">
    <source>
        <dbReference type="SAM" id="Phobius"/>
    </source>
</evidence>
<evidence type="ECO:0000256" key="1">
    <source>
        <dbReference type="ARBA" id="ARBA00007824"/>
    </source>
</evidence>
<dbReference type="AlphaFoldDB" id="A0ABD3WQ05"/>
<organism evidence="7 8">
    <name type="scientific">Sinanodonta woodiana</name>
    <name type="common">Chinese pond mussel</name>
    <name type="synonym">Anodonta woodiana</name>
    <dbReference type="NCBI Taxonomy" id="1069815"/>
    <lineage>
        <taxon>Eukaryota</taxon>
        <taxon>Metazoa</taxon>
        <taxon>Spiralia</taxon>
        <taxon>Lophotrochozoa</taxon>
        <taxon>Mollusca</taxon>
        <taxon>Bivalvia</taxon>
        <taxon>Autobranchia</taxon>
        <taxon>Heteroconchia</taxon>
        <taxon>Palaeoheterodonta</taxon>
        <taxon>Unionida</taxon>
        <taxon>Unionoidea</taxon>
        <taxon>Unionidae</taxon>
        <taxon>Unioninae</taxon>
        <taxon>Sinanodonta</taxon>
    </lineage>
</organism>
<comment type="similarity">
    <text evidence="1">Belongs to the H-rev107 family.</text>
</comment>
<dbReference type="GO" id="GO:0016787">
    <property type="term" value="F:hydrolase activity"/>
    <property type="evidence" value="ECO:0007669"/>
    <property type="project" value="UniProtKB-KW"/>
</dbReference>
<reference evidence="7 8" key="1">
    <citation type="submission" date="2024-11" db="EMBL/GenBank/DDBJ databases">
        <title>Chromosome-level genome assembly of the freshwater bivalve Anodonta woodiana.</title>
        <authorList>
            <person name="Chen X."/>
        </authorList>
    </citation>
    <scope>NUCLEOTIDE SEQUENCE [LARGE SCALE GENOMIC DNA]</scope>
    <source>
        <strain evidence="7">MN2024</strain>
        <tissue evidence="7">Gills</tissue>
    </source>
</reference>
<evidence type="ECO:0000256" key="4">
    <source>
        <dbReference type="ARBA" id="ARBA00023098"/>
    </source>
</evidence>
<keyword evidence="4" id="KW-0443">Lipid metabolism</keyword>
<dbReference type="PANTHER" id="PTHR13943:SF77">
    <property type="entry name" value="LRAT DOMAIN-CONTAINING PROTEIN"/>
    <property type="match status" value="1"/>
</dbReference>
<dbReference type="PROSITE" id="PS51934">
    <property type="entry name" value="LRAT"/>
    <property type="match status" value="1"/>
</dbReference>
<dbReference type="GO" id="GO:0006629">
    <property type="term" value="P:lipid metabolic process"/>
    <property type="evidence" value="ECO:0007669"/>
    <property type="project" value="UniProtKB-KW"/>
</dbReference>
<gene>
    <name evidence="7" type="ORF">ACJMK2_037785</name>
</gene>
<dbReference type="PANTHER" id="PTHR13943">
    <property type="entry name" value="HRAS-LIKE SUPPRESSOR - RELATED"/>
    <property type="match status" value="1"/>
</dbReference>
<keyword evidence="5" id="KW-0812">Transmembrane</keyword>
<comment type="caution">
    <text evidence="7">The sequence shown here is derived from an EMBL/GenBank/DDBJ whole genome shotgun (WGS) entry which is preliminary data.</text>
</comment>
<keyword evidence="2" id="KW-0808">Transferase</keyword>
<evidence type="ECO:0000313" key="7">
    <source>
        <dbReference type="EMBL" id="KAL3874822.1"/>
    </source>
</evidence>
<evidence type="ECO:0000259" key="6">
    <source>
        <dbReference type="PROSITE" id="PS51934"/>
    </source>
</evidence>
<evidence type="ECO:0000256" key="2">
    <source>
        <dbReference type="ARBA" id="ARBA00022679"/>
    </source>
</evidence>
<dbReference type="GO" id="GO:0016740">
    <property type="term" value="F:transferase activity"/>
    <property type="evidence" value="ECO:0007669"/>
    <property type="project" value="UniProtKB-KW"/>
</dbReference>
<keyword evidence="3" id="KW-0378">Hydrolase</keyword>
<dbReference type="InterPro" id="IPR007053">
    <property type="entry name" value="LRAT_dom"/>
</dbReference>
<evidence type="ECO:0000256" key="3">
    <source>
        <dbReference type="ARBA" id="ARBA00022801"/>
    </source>
</evidence>
<accession>A0ABD3WQ05</accession>
<feature type="domain" description="LRAT" evidence="6">
    <location>
        <begin position="57"/>
        <end position="168"/>
    </location>
</feature>
<keyword evidence="8" id="KW-1185">Reference proteome</keyword>
<dbReference type="Proteomes" id="UP001634394">
    <property type="component" value="Unassembled WGS sequence"/>
</dbReference>
<proteinExistence type="inferred from homology"/>
<dbReference type="Pfam" id="PF04970">
    <property type="entry name" value="LRAT"/>
    <property type="match status" value="1"/>
</dbReference>
<sequence>MGNVLDKAIPEDESQLNGMPTETGCVYCTEKVRLVSFKQLKPGDHICQGGRSFLRYLGRNQKYLYTHHSIVKNVVCVNGKDHNAVITLIHYYTTPYDANLKIRETSETRDLRLDELYIVKYRYPRFEPNQVLERAQKALEHDPKYSLTFLNCEHFCTWCITGEEFSCQVERAMEIMKNIVDSMLGAGSKISKLIIQFVGITADDVANVVEKLGRMSQAATAIPGVTLIMYLIRNIVKHAIFHTKFKRGQICKRCYNIEVRSSWYAFIVFCVPTIASILTGLLISGSGLLTGILVPLSILSLAIVWGSTKVYKTSRSPFRGDKTRVHDMWDLQEGDVIQYRYWNLMHEAVVSSVDYRIGCKLGKVHVIHYGTQSLVSEREIMEDELELDLNEIEIVKLDYSSYTVYPPEEVVKRARQRVGERKFGILTNRSCHFCHWAKVNESCDTVSTFDHGTHASFDLADLPRQIYADQSLNRPSSTQLIEKTWIKTKSEVRGGDPIQFCYHGHWHNGVCTEVVSTEAARDLTIKVVHYSYHGPFEIPQVKEEIISFNLSVENVYIYNYHPAHRYSRTKIIDRARKKIGEKKYSMLYRNSRHLVEEIALKDKEQVINSPSELKEGDIVSFFYWGIRHRAILVSIVKIPSETKCSITVIHYAAKSLLAKRTVVEESIYIDLAGNNLRKVSFQEYLTYPGNSVVERARKRLGEQKFHPISNNSNHLVHWAKVDTQRRDIYFALNGTELSLVLDTADENQNQTSIQQAVQIVTVNTISGNGMRQMYMEPVRSWEEFIPGHIVEFKYYYISHQGILTDVNPRLERIKVVHYGTEHLFAPRTILEDEMKVNLKKEKFYIFHPDPEYAYTPEEVIINAKKRLGEQKWGPGNRSYDFCRACVFREKSEN</sequence>
<feature type="transmembrane region" description="Helical" evidence="5">
    <location>
        <begin position="263"/>
        <end position="283"/>
    </location>
</feature>